<evidence type="ECO:0000256" key="5">
    <source>
        <dbReference type="ARBA" id="ARBA00023136"/>
    </source>
</evidence>
<evidence type="ECO:0000256" key="6">
    <source>
        <dbReference type="ARBA" id="ARBA00043993"/>
    </source>
</evidence>
<organism evidence="10 12">
    <name type="scientific">Lonsdalea populi</name>
    <dbReference type="NCBI Taxonomy" id="1172565"/>
    <lineage>
        <taxon>Bacteria</taxon>
        <taxon>Pseudomonadati</taxon>
        <taxon>Pseudomonadota</taxon>
        <taxon>Gammaproteobacteria</taxon>
        <taxon>Enterobacterales</taxon>
        <taxon>Pectobacteriaceae</taxon>
        <taxon>Lonsdalea</taxon>
    </lineage>
</organism>
<protein>
    <recommendedName>
        <fullName evidence="8">Integral membrane bound transporter domain-containing protein</fullName>
    </recommendedName>
</protein>
<evidence type="ECO:0000256" key="7">
    <source>
        <dbReference type="SAM" id="Phobius"/>
    </source>
</evidence>
<dbReference type="EMBL" id="LUSW01000020">
    <property type="protein sequence ID" value="RAT33725.1"/>
    <property type="molecule type" value="Genomic_DNA"/>
</dbReference>
<evidence type="ECO:0000313" key="12">
    <source>
        <dbReference type="Proteomes" id="UP000274511"/>
    </source>
</evidence>
<evidence type="ECO:0000256" key="1">
    <source>
        <dbReference type="ARBA" id="ARBA00004651"/>
    </source>
</evidence>
<accession>A0A3N0UNJ9</accession>
<dbReference type="Proteomes" id="UP000274511">
    <property type="component" value="Unassembled WGS sequence"/>
</dbReference>
<evidence type="ECO:0000313" key="11">
    <source>
        <dbReference type="Proteomes" id="UP000250186"/>
    </source>
</evidence>
<feature type="transmembrane region" description="Helical" evidence="7">
    <location>
        <begin position="147"/>
        <end position="168"/>
    </location>
</feature>
<dbReference type="GeneID" id="61123849"/>
<proteinExistence type="inferred from homology"/>
<dbReference type="Proteomes" id="UP000250186">
    <property type="component" value="Unassembled WGS sequence"/>
</dbReference>
<dbReference type="STRING" id="1172565.AU508_14280"/>
<feature type="transmembrane region" description="Helical" evidence="7">
    <location>
        <begin position="124"/>
        <end position="141"/>
    </location>
</feature>
<keyword evidence="2" id="KW-1003">Cell membrane</keyword>
<feature type="transmembrane region" description="Helical" evidence="7">
    <location>
        <begin position="102"/>
        <end position="119"/>
    </location>
</feature>
<reference evidence="10 12" key="2">
    <citation type="submission" date="2018-10" db="EMBL/GenBank/DDBJ databases">
        <title>New species genome.</title>
        <authorList>
            <person name="Li Y."/>
        </authorList>
    </citation>
    <scope>NUCLEOTIDE SEQUENCE [LARGE SCALE GENOMIC DNA]</scope>
    <source>
        <strain evidence="10 12">L6_4B</strain>
    </source>
</reference>
<evidence type="ECO:0000256" key="2">
    <source>
        <dbReference type="ARBA" id="ARBA00022475"/>
    </source>
</evidence>
<feature type="domain" description="Integral membrane bound transporter" evidence="8">
    <location>
        <begin position="48"/>
        <end position="164"/>
    </location>
</feature>
<comment type="subcellular location">
    <subcellularLocation>
        <location evidence="1">Cell membrane</location>
        <topology evidence="1">Multi-pass membrane protein</topology>
    </subcellularLocation>
</comment>
<dbReference type="InterPro" id="IPR049453">
    <property type="entry name" value="Memb_transporter_dom"/>
</dbReference>
<comment type="caution">
    <text evidence="10">The sequence shown here is derived from an EMBL/GenBank/DDBJ whole genome shotgun (WGS) entry which is preliminary data.</text>
</comment>
<reference evidence="9 11" key="1">
    <citation type="submission" date="2016-02" db="EMBL/GenBank/DDBJ databases">
        <title>Species-wide whole genome sequencing reveals diversity, host range in Lonsdalea quercina.</title>
        <authorList>
            <person name="Li Y."/>
        </authorList>
    </citation>
    <scope>NUCLEOTIDE SEQUENCE [LARGE SCALE GENOMIC DNA]</scope>
    <source>
        <strain evidence="9 11">CFCC 12721</strain>
    </source>
</reference>
<evidence type="ECO:0000313" key="9">
    <source>
        <dbReference type="EMBL" id="RAT33725.1"/>
    </source>
</evidence>
<evidence type="ECO:0000256" key="3">
    <source>
        <dbReference type="ARBA" id="ARBA00022692"/>
    </source>
</evidence>
<name>A0A3N0UNJ9_9GAMM</name>
<feature type="transmembrane region" description="Helical" evidence="7">
    <location>
        <begin position="21"/>
        <end position="45"/>
    </location>
</feature>
<dbReference type="Pfam" id="PF13515">
    <property type="entry name" value="FUSC_2"/>
    <property type="match status" value="1"/>
</dbReference>
<dbReference type="EMBL" id="RJUJ01000005">
    <property type="protein sequence ID" value="ROH81962.1"/>
    <property type="molecule type" value="Genomic_DNA"/>
</dbReference>
<keyword evidence="4 7" id="KW-1133">Transmembrane helix</keyword>
<dbReference type="PANTHER" id="PTHR30509:SF9">
    <property type="entry name" value="MULTIDRUG RESISTANCE PROTEIN MDTO"/>
    <property type="match status" value="1"/>
</dbReference>
<evidence type="ECO:0000256" key="4">
    <source>
        <dbReference type="ARBA" id="ARBA00022989"/>
    </source>
</evidence>
<keyword evidence="3 7" id="KW-0812">Transmembrane</keyword>
<dbReference type="OrthoDB" id="977186at2"/>
<comment type="similarity">
    <text evidence="6">Belongs to the YccS/YhfK family.</text>
</comment>
<keyword evidence="11" id="KW-1185">Reference proteome</keyword>
<dbReference type="AlphaFoldDB" id="A0A3N0UNJ9"/>
<feature type="transmembrane region" description="Helical" evidence="7">
    <location>
        <begin position="79"/>
        <end position="96"/>
    </location>
</feature>
<sequence>MVIWRMLLKEKTMKVENLQYKYYRISHALRLTISFIFALLLLAKLDLVKDVSWILITMVVIVGPMSYKGSVYPRAIQRSTGTLIGIIFGILSFYAGKYSFSGMIVIIALGIFTCGYLTLSKMPYAGILIGITLSVTVSVSGGNLDIALWRISDVFIGCVIAVIFSSIFPHKACIHWNIELYKLISNLHQLYCANLSRNLFNRPELKNLNSINKKTIANILKLSAPAQKETRIDKKTYELLQETILDIISYLNLIEKAFWDCPVSHHIICASSLSKKINYAIDYRFKLLQAFIRDDITDPDAIKKFHHKEFEQDVMEELRSTLLGQHAGNDIAIENKIYGYFYLGTQIIDKLDALAMLLSTMKTQQRRHIHLRVRNRTE</sequence>
<feature type="transmembrane region" description="Helical" evidence="7">
    <location>
        <begin position="51"/>
        <end position="67"/>
    </location>
</feature>
<dbReference type="GO" id="GO:0005886">
    <property type="term" value="C:plasma membrane"/>
    <property type="evidence" value="ECO:0007669"/>
    <property type="project" value="UniProtKB-SubCell"/>
</dbReference>
<gene>
    <name evidence="9" type="ORF">AU492_09860</name>
    <name evidence="10" type="ORF">EC392_06230</name>
</gene>
<dbReference type="RefSeq" id="WP_085687703.1">
    <property type="nucleotide sequence ID" value="NZ_CP065534.1"/>
</dbReference>
<evidence type="ECO:0000259" key="8">
    <source>
        <dbReference type="Pfam" id="PF13515"/>
    </source>
</evidence>
<dbReference type="PANTHER" id="PTHR30509">
    <property type="entry name" value="P-HYDROXYBENZOIC ACID EFFLUX PUMP SUBUNIT-RELATED"/>
    <property type="match status" value="1"/>
</dbReference>
<evidence type="ECO:0000313" key="10">
    <source>
        <dbReference type="EMBL" id="ROH81962.1"/>
    </source>
</evidence>
<keyword evidence="5 7" id="KW-0472">Membrane</keyword>